<evidence type="ECO:0000259" key="5">
    <source>
        <dbReference type="Pfam" id="PF04542"/>
    </source>
</evidence>
<sequence>METGGLEAIFLANRARLLRFLRAHGAGDAAEDLLQELWFKLSRVDTGPVAQPLAYLYRAANNLMLDRYRSVRQTERREQDWVEASDAPVSGLVVISPGETRLIAREQLLAVEAELQLLGDRTATIFRRHRLDGIPQRDIAAELGVSLSTVESDLRRAYRAMIELRGRFDEV</sequence>
<dbReference type="GO" id="GO:0006352">
    <property type="term" value="P:DNA-templated transcription initiation"/>
    <property type="evidence" value="ECO:0007669"/>
    <property type="project" value="InterPro"/>
</dbReference>
<dbReference type="InterPro" id="IPR039425">
    <property type="entry name" value="RNA_pol_sigma-70-like"/>
</dbReference>
<evidence type="ECO:0000313" key="8">
    <source>
        <dbReference type="Proteomes" id="UP000635071"/>
    </source>
</evidence>
<dbReference type="Proteomes" id="UP000635071">
    <property type="component" value="Unassembled WGS sequence"/>
</dbReference>
<evidence type="ECO:0000256" key="2">
    <source>
        <dbReference type="ARBA" id="ARBA00023015"/>
    </source>
</evidence>
<evidence type="ECO:0000259" key="6">
    <source>
        <dbReference type="Pfam" id="PF08281"/>
    </source>
</evidence>
<dbReference type="InterPro" id="IPR007627">
    <property type="entry name" value="RNA_pol_sigma70_r2"/>
</dbReference>
<evidence type="ECO:0000313" key="7">
    <source>
        <dbReference type="EMBL" id="GGE14116.1"/>
    </source>
</evidence>
<dbReference type="EMBL" id="BMJM01000006">
    <property type="protein sequence ID" value="GGE14116.1"/>
    <property type="molecule type" value="Genomic_DNA"/>
</dbReference>
<evidence type="ECO:0000256" key="4">
    <source>
        <dbReference type="ARBA" id="ARBA00023163"/>
    </source>
</evidence>
<dbReference type="Gene3D" id="1.10.10.10">
    <property type="entry name" value="Winged helix-like DNA-binding domain superfamily/Winged helix DNA-binding domain"/>
    <property type="match status" value="1"/>
</dbReference>
<comment type="caution">
    <text evidence="7">The sequence shown here is derived from an EMBL/GenBank/DDBJ whole genome shotgun (WGS) entry which is preliminary data.</text>
</comment>
<dbReference type="InterPro" id="IPR013325">
    <property type="entry name" value="RNA_pol_sigma_r2"/>
</dbReference>
<dbReference type="Pfam" id="PF04542">
    <property type="entry name" value="Sigma70_r2"/>
    <property type="match status" value="1"/>
</dbReference>
<dbReference type="PANTHER" id="PTHR43133">
    <property type="entry name" value="RNA POLYMERASE ECF-TYPE SIGMA FACTO"/>
    <property type="match status" value="1"/>
</dbReference>
<dbReference type="InterPro" id="IPR014284">
    <property type="entry name" value="RNA_pol_sigma-70_dom"/>
</dbReference>
<protein>
    <submittedName>
        <fullName evidence="7">RNA polymerase subunit sigma-24</fullName>
    </submittedName>
</protein>
<name>A0A917E9K6_9SPHN</name>
<dbReference type="Pfam" id="PF08281">
    <property type="entry name" value="Sigma70_r4_2"/>
    <property type="match status" value="1"/>
</dbReference>
<gene>
    <name evidence="7" type="ORF">GCM10011529_20670</name>
</gene>
<dbReference type="SUPFAM" id="SSF88659">
    <property type="entry name" value="Sigma3 and sigma4 domains of RNA polymerase sigma factors"/>
    <property type="match status" value="1"/>
</dbReference>
<feature type="domain" description="RNA polymerase sigma-70 region 2" evidence="5">
    <location>
        <begin position="11"/>
        <end position="72"/>
    </location>
</feature>
<proteinExistence type="inferred from homology"/>
<keyword evidence="8" id="KW-1185">Reference proteome</keyword>
<dbReference type="GO" id="GO:0016987">
    <property type="term" value="F:sigma factor activity"/>
    <property type="evidence" value="ECO:0007669"/>
    <property type="project" value="UniProtKB-KW"/>
</dbReference>
<reference evidence="7" key="2">
    <citation type="submission" date="2020-09" db="EMBL/GenBank/DDBJ databases">
        <authorList>
            <person name="Sun Q."/>
            <person name="Zhou Y."/>
        </authorList>
    </citation>
    <scope>NUCLEOTIDE SEQUENCE</scope>
    <source>
        <strain evidence="7">CGMCC 1.15519</strain>
    </source>
</reference>
<dbReference type="AlphaFoldDB" id="A0A917E9K6"/>
<keyword evidence="4" id="KW-0804">Transcription</keyword>
<reference evidence="7" key="1">
    <citation type="journal article" date="2014" name="Int. J. Syst. Evol. Microbiol.">
        <title>Complete genome sequence of Corynebacterium casei LMG S-19264T (=DSM 44701T), isolated from a smear-ripened cheese.</title>
        <authorList>
            <consortium name="US DOE Joint Genome Institute (JGI-PGF)"/>
            <person name="Walter F."/>
            <person name="Albersmeier A."/>
            <person name="Kalinowski J."/>
            <person name="Ruckert C."/>
        </authorList>
    </citation>
    <scope>NUCLEOTIDE SEQUENCE</scope>
    <source>
        <strain evidence="7">CGMCC 1.15519</strain>
    </source>
</reference>
<dbReference type="InterPro" id="IPR036388">
    <property type="entry name" value="WH-like_DNA-bd_sf"/>
</dbReference>
<keyword evidence="3" id="KW-0731">Sigma factor</keyword>
<dbReference type="InterPro" id="IPR013249">
    <property type="entry name" value="RNA_pol_sigma70_r4_t2"/>
</dbReference>
<evidence type="ECO:0000256" key="1">
    <source>
        <dbReference type="ARBA" id="ARBA00010641"/>
    </source>
</evidence>
<dbReference type="InterPro" id="IPR013324">
    <property type="entry name" value="RNA_pol_sigma_r3/r4-like"/>
</dbReference>
<dbReference type="GO" id="GO:0003677">
    <property type="term" value="F:DNA binding"/>
    <property type="evidence" value="ECO:0007669"/>
    <property type="project" value="InterPro"/>
</dbReference>
<dbReference type="SUPFAM" id="SSF88946">
    <property type="entry name" value="Sigma2 domain of RNA polymerase sigma factors"/>
    <property type="match status" value="1"/>
</dbReference>
<dbReference type="RefSeq" id="WP_188762864.1">
    <property type="nucleotide sequence ID" value="NZ_BMJM01000006.1"/>
</dbReference>
<organism evidence="7 8">
    <name type="scientific">Sandarakinorhabdus glacialis</name>
    <dbReference type="NCBI Taxonomy" id="1614636"/>
    <lineage>
        <taxon>Bacteria</taxon>
        <taxon>Pseudomonadati</taxon>
        <taxon>Pseudomonadota</taxon>
        <taxon>Alphaproteobacteria</taxon>
        <taxon>Sphingomonadales</taxon>
        <taxon>Sphingosinicellaceae</taxon>
        <taxon>Sandarakinorhabdus</taxon>
    </lineage>
</organism>
<dbReference type="Gene3D" id="1.10.1740.10">
    <property type="match status" value="1"/>
</dbReference>
<dbReference type="NCBIfam" id="TIGR02937">
    <property type="entry name" value="sigma70-ECF"/>
    <property type="match status" value="1"/>
</dbReference>
<keyword evidence="2" id="KW-0805">Transcription regulation</keyword>
<comment type="similarity">
    <text evidence="1">Belongs to the sigma-70 factor family. ECF subfamily.</text>
</comment>
<evidence type="ECO:0000256" key="3">
    <source>
        <dbReference type="ARBA" id="ARBA00023082"/>
    </source>
</evidence>
<accession>A0A917E9K6</accession>
<dbReference type="PANTHER" id="PTHR43133:SF63">
    <property type="entry name" value="RNA POLYMERASE SIGMA FACTOR FECI-RELATED"/>
    <property type="match status" value="1"/>
</dbReference>
<feature type="domain" description="RNA polymerase sigma factor 70 region 4 type 2" evidence="6">
    <location>
        <begin position="109"/>
        <end position="161"/>
    </location>
</feature>